<accession>A0ABW9G2N6</accession>
<dbReference type="PANTHER" id="PTHR33449:SF1">
    <property type="entry name" value="NUCLEOID-ASSOCIATED PROTEIN YBAB"/>
    <property type="match status" value="1"/>
</dbReference>
<dbReference type="PANTHER" id="PTHR33449">
    <property type="entry name" value="NUCLEOID-ASSOCIATED PROTEIN YBAB"/>
    <property type="match status" value="1"/>
</dbReference>
<feature type="region of interest" description="Disordered" evidence="3">
    <location>
        <begin position="1"/>
        <end position="22"/>
    </location>
</feature>
<dbReference type="PIRSF" id="PIRSF004555">
    <property type="entry name" value="UCP004555"/>
    <property type="match status" value="1"/>
</dbReference>
<dbReference type="Gene3D" id="3.30.1310.10">
    <property type="entry name" value="Nucleoid-associated protein YbaB-like domain"/>
    <property type="match status" value="1"/>
</dbReference>
<gene>
    <name evidence="4" type="ORF">ABUE30_02440</name>
</gene>
<keyword evidence="2" id="KW-0963">Cytoplasm</keyword>
<dbReference type="Proteomes" id="UP001629953">
    <property type="component" value="Unassembled WGS sequence"/>
</dbReference>
<evidence type="ECO:0000256" key="2">
    <source>
        <dbReference type="HAMAP-Rule" id="MF_00274"/>
    </source>
</evidence>
<dbReference type="Pfam" id="PF02575">
    <property type="entry name" value="YbaB_DNA_bd"/>
    <property type="match status" value="1"/>
</dbReference>
<comment type="subunit">
    <text evidence="2">Homodimer.</text>
</comment>
<dbReference type="NCBIfam" id="TIGR00103">
    <property type="entry name" value="DNA_YbaB_EbfC"/>
    <property type="match status" value="1"/>
</dbReference>
<evidence type="ECO:0000313" key="5">
    <source>
        <dbReference type="Proteomes" id="UP001629953"/>
    </source>
</evidence>
<dbReference type="HAMAP" id="MF_00274">
    <property type="entry name" value="DNA_YbaB_EbfC"/>
    <property type="match status" value="1"/>
</dbReference>
<comment type="caution">
    <text evidence="4">The sequence shown here is derived from an EMBL/GenBank/DDBJ whole genome shotgun (WGS) entry which is preliminary data.</text>
</comment>
<evidence type="ECO:0000256" key="3">
    <source>
        <dbReference type="SAM" id="MobiDB-lite"/>
    </source>
</evidence>
<protein>
    <recommendedName>
        <fullName evidence="2">Nucleoid-associated protein ABUE30_02440</fullName>
    </recommendedName>
</protein>
<dbReference type="InterPro" id="IPR004401">
    <property type="entry name" value="YbaB/EbfC"/>
</dbReference>
<sequence>MFKGGMGNLMKQAQQMQERMKQVQEEIASMEVNGQSGAGLVKITMTGNHNVRRVEIDPSLLEDDKEMLEDLIAAAINDASRRVEETTQEKMADVTGGMQLPPGMKMPF</sequence>
<reference evidence="4 5" key="1">
    <citation type="journal article" date="2013" name="Int. J. Syst. Evol. Microbiol.">
        <title>Celerinatantimonas yamalensis sp. nov., a cold-adapted diazotrophic bacterium from a cold permafrost brine.</title>
        <authorList>
            <person name="Shcherbakova V."/>
            <person name="Chuvilskaya N."/>
            <person name="Rivkina E."/>
            <person name="Demidov N."/>
            <person name="Uchaeva V."/>
            <person name="Suetin S."/>
            <person name="Suzina N."/>
            <person name="Gilichinsky D."/>
        </authorList>
    </citation>
    <scope>NUCLEOTIDE SEQUENCE [LARGE SCALE GENOMIC DNA]</scope>
    <source>
        <strain evidence="4 5">C7</strain>
    </source>
</reference>
<dbReference type="InterPro" id="IPR036894">
    <property type="entry name" value="YbaB-like_sf"/>
</dbReference>
<organism evidence="4 5">
    <name type="scientific">Celerinatantimonas yamalensis</name>
    <dbReference type="NCBI Taxonomy" id="559956"/>
    <lineage>
        <taxon>Bacteria</taxon>
        <taxon>Pseudomonadati</taxon>
        <taxon>Pseudomonadota</taxon>
        <taxon>Gammaproteobacteria</taxon>
        <taxon>Celerinatantimonadaceae</taxon>
        <taxon>Celerinatantimonas</taxon>
    </lineage>
</organism>
<keyword evidence="5" id="KW-1185">Reference proteome</keyword>
<evidence type="ECO:0000313" key="4">
    <source>
        <dbReference type="EMBL" id="MFM2483934.1"/>
    </source>
</evidence>
<evidence type="ECO:0000256" key="1">
    <source>
        <dbReference type="ARBA" id="ARBA00023125"/>
    </source>
</evidence>
<name>A0ABW9G2N6_9GAMM</name>
<proteinExistence type="inferred from homology"/>
<dbReference type="SUPFAM" id="SSF82607">
    <property type="entry name" value="YbaB-like"/>
    <property type="match status" value="1"/>
</dbReference>
<feature type="compositionally biased region" description="Basic and acidic residues" evidence="3">
    <location>
        <begin position="82"/>
        <end position="92"/>
    </location>
</feature>
<dbReference type="RefSeq" id="WP_408622084.1">
    <property type="nucleotide sequence ID" value="NZ_JBEQCT010000001.1"/>
</dbReference>
<comment type="function">
    <text evidence="2">Binds to DNA and alters its conformation. May be involved in regulation of gene expression, nucleoid organization and DNA protection.</text>
</comment>
<keyword evidence="1 2" id="KW-0238">DNA-binding</keyword>
<comment type="similarity">
    <text evidence="2">Belongs to the YbaB/EbfC family.</text>
</comment>
<dbReference type="EMBL" id="JBEQCT010000001">
    <property type="protein sequence ID" value="MFM2483934.1"/>
    <property type="molecule type" value="Genomic_DNA"/>
</dbReference>
<comment type="subcellular location">
    <subcellularLocation>
        <location evidence="2">Cytoplasm</location>
        <location evidence="2">Nucleoid</location>
    </subcellularLocation>
</comment>
<feature type="region of interest" description="Disordered" evidence="3">
    <location>
        <begin position="82"/>
        <end position="108"/>
    </location>
</feature>